<evidence type="ECO:0000256" key="1">
    <source>
        <dbReference type="SAM" id="Phobius"/>
    </source>
</evidence>
<name>A0AAD5QPE5_PARTN</name>
<dbReference type="InterPro" id="IPR028082">
    <property type="entry name" value="Peripla_BP_I"/>
</dbReference>
<evidence type="ECO:0000313" key="2">
    <source>
        <dbReference type="EMBL" id="KAJ1356680.1"/>
    </source>
</evidence>
<organism evidence="2 3">
    <name type="scientific">Parelaphostrongylus tenuis</name>
    <name type="common">Meningeal worm</name>
    <dbReference type="NCBI Taxonomy" id="148309"/>
    <lineage>
        <taxon>Eukaryota</taxon>
        <taxon>Metazoa</taxon>
        <taxon>Ecdysozoa</taxon>
        <taxon>Nematoda</taxon>
        <taxon>Chromadorea</taxon>
        <taxon>Rhabditida</taxon>
        <taxon>Rhabditina</taxon>
        <taxon>Rhabditomorpha</taxon>
        <taxon>Strongyloidea</taxon>
        <taxon>Metastrongylidae</taxon>
        <taxon>Parelaphostrongylus</taxon>
    </lineage>
</organism>
<accession>A0AAD5QPE5</accession>
<protein>
    <submittedName>
        <fullName evidence="2">Uncharacterized protein</fullName>
    </submittedName>
</protein>
<dbReference type="SUPFAM" id="SSF53822">
    <property type="entry name" value="Periplasmic binding protein-like I"/>
    <property type="match status" value="1"/>
</dbReference>
<dbReference type="AlphaFoldDB" id="A0AAD5QPE5"/>
<keyword evidence="1" id="KW-1133">Transmembrane helix</keyword>
<gene>
    <name evidence="2" type="ORF">KIN20_014419</name>
</gene>
<dbReference type="Gene3D" id="3.40.50.2300">
    <property type="match status" value="1"/>
</dbReference>
<comment type="caution">
    <text evidence="2">The sequence shown here is derived from an EMBL/GenBank/DDBJ whole genome shotgun (WGS) entry which is preliminary data.</text>
</comment>
<keyword evidence="1" id="KW-0472">Membrane</keyword>
<proteinExistence type="predicted"/>
<sequence>MGGGGDTGYHNKGTQQALEEVGKKASELDMVSDEFVYIAIETLGLGFASSDMTPFWVDVENGTAVDDAVKEAAMRMLTVDIKNGDVDAAALADFAANAVPRVRADPLYCSTPACLSNDGKSVAAWARHLHDIFYLYALSLNDSLKVDPIGGQANVSLIVKFVIRNFTGNVKIFEDEATSLWLSRDGKRPLTRPICGYSGTECPKSFWDEGIIYVSVGAALVAVLFIAAIAFIIYFIR</sequence>
<dbReference type="Proteomes" id="UP001196413">
    <property type="component" value="Unassembled WGS sequence"/>
</dbReference>
<keyword evidence="3" id="KW-1185">Reference proteome</keyword>
<evidence type="ECO:0000313" key="3">
    <source>
        <dbReference type="Proteomes" id="UP001196413"/>
    </source>
</evidence>
<feature type="transmembrane region" description="Helical" evidence="1">
    <location>
        <begin position="211"/>
        <end position="236"/>
    </location>
</feature>
<dbReference type="EMBL" id="JAHQIW010002865">
    <property type="protein sequence ID" value="KAJ1356680.1"/>
    <property type="molecule type" value="Genomic_DNA"/>
</dbReference>
<reference evidence="2" key="1">
    <citation type="submission" date="2021-06" db="EMBL/GenBank/DDBJ databases">
        <title>Parelaphostrongylus tenuis whole genome reference sequence.</title>
        <authorList>
            <person name="Garwood T.J."/>
            <person name="Larsen P.A."/>
            <person name="Fountain-Jones N.M."/>
            <person name="Garbe J.R."/>
            <person name="Macchietto M.G."/>
            <person name="Kania S.A."/>
            <person name="Gerhold R.W."/>
            <person name="Richards J.E."/>
            <person name="Wolf T.M."/>
        </authorList>
    </citation>
    <scope>NUCLEOTIDE SEQUENCE</scope>
    <source>
        <strain evidence="2">MNPRO001-30</strain>
        <tissue evidence="2">Meninges</tissue>
    </source>
</reference>
<keyword evidence="1" id="KW-0812">Transmembrane</keyword>